<sequence length="281" mass="28267">MSEQMPGESGESGESGDYFGRLLARYAPVAAGPVDPFGGPGGDGGAPGHTGGVRRVLVQPRLPGPFERVAALRGAGADEEDGTDPLYPRAAAGPTGPFAGEQPRYAREIRTTSERETVLRTEAARVADPAHAGQTVGPATGPLLRPAVAPDPGVRAATADGVRPRGRTGAAGAERAVPGRAAASSVSAAGAAGGPDGPVAALRPRADVLPPARTPAPRATPGGRRGQRGPAERVVHVQIGRLEVSAAGAERPAAGGRAARAERRAPSLTLADYLARGERAT</sequence>
<organism evidence="2 3">
    <name type="scientific">Streptomyces albospinus</name>
    <dbReference type="NCBI Taxonomy" id="285515"/>
    <lineage>
        <taxon>Bacteria</taxon>
        <taxon>Bacillati</taxon>
        <taxon>Actinomycetota</taxon>
        <taxon>Actinomycetes</taxon>
        <taxon>Kitasatosporales</taxon>
        <taxon>Streptomycetaceae</taxon>
        <taxon>Streptomyces</taxon>
    </lineage>
</organism>
<feature type="region of interest" description="Disordered" evidence="1">
    <location>
        <begin position="74"/>
        <end position="281"/>
    </location>
</feature>
<dbReference type="EMBL" id="BMRP01000023">
    <property type="protein sequence ID" value="GGU83274.1"/>
    <property type="molecule type" value="Genomic_DNA"/>
</dbReference>
<proteinExistence type="predicted"/>
<name>A0ABQ2VEQ0_9ACTN</name>
<feature type="compositionally biased region" description="Basic and acidic residues" evidence="1">
    <location>
        <begin position="104"/>
        <end position="125"/>
    </location>
</feature>
<evidence type="ECO:0000256" key="1">
    <source>
        <dbReference type="SAM" id="MobiDB-lite"/>
    </source>
</evidence>
<keyword evidence="3" id="KW-1185">Reference proteome</keyword>
<reference evidence="3" key="1">
    <citation type="journal article" date="2019" name="Int. J. Syst. Evol. Microbiol.">
        <title>The Global Catalogue of Microorganisms (GCM) 10K type strain sequencing project: providing services to taxonomists for standard genome sequencing and annotation.</title>
        <authorList>
            <consortium name="The Broad Institute Genomics Platform"/>
            <consortium name="The Broad Institute Genome Sequencing Center for Infectious Disease"/>
            <person name="Wu L."/>
            <person name="Ma J."/>
        </authorList>
    </citation>
    <scope>NUCLEOTIDE SEQUENCE [LARGE SCALE GENOMIC DNA]</scope>
    <source>
        <strain evidence="3">JCM 3399</strain>
    </source>
</reference>
<gene>
    <name evidence="2" type="ORF">GCM10010211_56570</name>
</gene>
<feature type="compositionally biased region" description="Low complexity" evidence="1">
    <location>
        <begin position="246"/>
        <end position="258"/>
    </location>
</feature>
<feature type="compositionally biased region" description="Low complexity" evidence="1">
    <location>
        <begin position="167"/>
        <end position="190"/>
    </location>
</feature>
<evidence type="ECO:0000313" key="3">
    <source>
        <dbReference type="Proteomes" id="UP000654471"/>
    </source>
</evidence>
<protein>
    <submittedName>
        <fullName evidence="2">Uncharacterized protein</fullName>
    </submittedName>
</protein>
<comment type="caution">
    <text evidence="2">The sequence shown here is derived from an EMBL/GenBank/DDBJ whole genome shotgun (WGS) entry which is preliminary data.</text>
</comment>
<evidence type="ECO:0000313" key="2">
    <source>
        <dbReference type="EMBL" id="GGU83274.1"/>
    </source>
</evidence>
<dbReference type="Proteomes" id="UP000654471">
    <property type="component" value="Unassembled WGS sequence"/>
</dbReference>
<accession>A0ABQ2VEQ0</accession>
<dbReference type="RefSeq" id="WP_189304610.1">
    <property type="nucleotide sequence ID" value="NZ_BMRP01000023.1"/>
</dbReference>